<keyword evidence="1" id="KW-1133">Transmembrane helix</keyword>
<dbReference type="EMBL" id="BONR01000001">
    <property type="protein sequence ID" value="GIG53317.1"/>
    <property type="molecule type" value="Genomic_DNA"/>
</dbReference>
<accession>A0A919PZJ7</accession>
<feature type="transmembrane region" description="Helical" evidence="1">
    <location>
        <begin position="13"/>
        <end position="38"/>
    </location>
</feature>
<dbReference type="RefSeq" id="WP_203652800.1">
    <property type="nucleotide sequence ID" value="NZ_BONR01000001.1"/>
</dbReference>
<organism evidence="2 3">
    <name type="scientific">Demequina activiva</name>
    <dbReference type="NCBI Taxonomy" id="1582364"/>
    <lineage>
        <taxon>Bacteria</taxon>
        <taxon>Bacillati</taxon>
        <taxon>Actinomycetota</taxon>
        <taxon>Actinomycetes</taxon>
        <taxon>Micrococcales</taxon>
        <taxon>Demequinaceae</taxon>
        <taxon>Demequina</taxon>
    </lineage>
</organism>
<sequence length="62" mass="7449">MQFNPMIPASYDVWWTVTMLVFAVGIIIGIVAIARALWRSRKRDREIEQLKRDMRDLRERND</sequence>
<protein>
    <submittedName>
        <fullName evidence="2">Uncharacterized protein</fullName>
    </submittedName>
</protein>
<keyword evidence="1" id="KW-0472">Membrane</keyword>
<dbReference type="AlphaFoldDB" id="A0A919PZJ7"/>
<keyword evidence="1" id="KW-0812">Transmembrane</keyword>
<evidence type="ECO:0000256" key="1">
    <source>
        <dbReference type="SAM" id="Phobius"/>
    </source>
</evidence>
<evidence type="ECO:0000313" key="3">
    <source>
        <dbReference type="Proteomes" id="UP000652354"/>
    </source>
</evidence>
<evidence type="ECO:0000313" key="2">
    <source>
        <dbReference type="EMBL" id="GIG53317.1"/>
    </source>
</evidence>
<keyword evidence="3" id="KW-1185">Reference proteome</keyword>
<gene>
    <name evidence="2" type="ORF">Dac01nite_00690</name>
</gene>
<dbReference type="Proteomes" id="UP000652354">
    <property type="component" value="Unassembled WGS sequence"/>
</dbReference>
<comment type="caution">
    <text evidence="2">The sequence shown here is derived from an EMBL/GenBank/DDBJ whole genome shotgun (WGS) entry which is preliminary data.</text>
</comment>
<name>A0A919PZJ7_9MICO</name>
<reference evidence="2" key="1">
    <citation type="submission" date="2021-01" db="EMBL/GenBank/DDBJ databases">
        <title>Whole genome shotgun sequence of Demequina activiva NBRC 110675.</title>
        <authorList>
            <person name="Komaki H."/>
            <person name="Tamura T."/>
        </authorList>
    </citation>
    <scope>NUCLEOTIDE SEQUENCE</scope>
    <source>
        <strain evidence="2">NBRC 110675</strain>
    </source>
</reference>
<proteinExistence type="predicted"/>